<evidence type="ECO:0000313" key="3">
    <source>
        <dbReference type="Proteomes" id="UP001500841"/>
    </source>
</evidence>
<feature type="domain" description="MBG" evidence="1">
    <location>
        <begin position="353"/>
        <end position="435"/>
    </location>
</feature>
<protein>
    <recommendedName>
        <fullName evidence="1">MBG domain-containing protein</fullName>
    </recommendedName>
</protein>
<keyword evidence="3" id="KW-1185">Reference proteome</keyword>
<organism evidence="2 3">
    <name type="scientific">Mucilaginibacter panaciglaebae</name>
    <dbReference type="NCBI Taxonomy" id="502331"/>
    <lineage>
        <taxon>Bacteria</taxon>
        <taxon>Pseudomonadati</taxon>
        <taxon>Bacteroidota</taxon>
        <taxon>Sphingobacteriia</taxon>
        <taxon>Sphingobacteriales</taxon>
        <taxon>Sphingobacteriaceae</taxon>
        <taxon>Mucilaginibacter</taxon>
    </lineage>
</organism>
<dbReference type="InterPro" id="IPR041286">
    <property type="entry name" value="MBG_2"/>
</dbReference>
<dbReference type="Proteomes" id="UP001500841">
    <property type="component" value="Unassembled WGS sequence"/>
</dbReference>
<name>A0ABP7X4W6_9SPHI</name>
<reference evidence="3" key="1">
    <citation type="journal article" date="2019" name="Int. J. Syst. Evol. Microbiol.">
        <title>The Global Catalogue of Microorganisms (GCM) 10K type strain sequencing project: providing services to taxonomists for standard genome sequencing and annotation.</title>
        <authorList>
            <consortium name="The Broad Institute Genomics Platform"/>
            <consortium name="The Broad Institute Genome Sequencing Center for Infectious Disease"/>
            <person name="Wu L."/>
            <person name="Ma J."/>
        </authorList>
    </citation>
    <scope>NUCLEOTIDE SEQUENCE [LARGE SCALE GENOMIC DNA]</scope>
    <source>
        <strain evidence="3">JCM 17085</strain>
    </source>
</reference>
<dbReference type="Gene3D" id="3.30.160.710">
    <property type="match status" value="1"/>
</dbReference>
<dbReference type="EMBL" id="BAABCV010000011">
    <property type="protein sequence ID" value="GAA4102948.1"/>
    <property type="molecule type" value="Genomic_DNA"/>
</dbReference>
<proteinExistence type="predicted"/>
<sequence length="608" mass="62343">MDMTKHLFQLITTIAILVIFPNMSEAAAGRLPAKEHKLKPVFFKSGQISSTSKNIVYVAYATPVINENGAPSSITTTYGAASAMTSFTISGSNMQAGIQVNPPSGFEVSTDKTTFSSTLTVGSAGNIPNTTIYIRLAATTPAGNYGGDIVLTSTGAANVNVAISNSRVDRAPLTVTASNVSKLYGATLAGSAGAKAFVATGLQNGETIGSATIGYGTGAQPTDAVGTYLSCVAIANATGGTFLANNYNITYAGADIIVNPAPLIITADDVTKTYGSNLTAGSGSTAFTTVGLQNGETVGTVTIGYGTGSAATDASGTYIDCVTIAAATGGTFTNHNYAITYVPGRIKVVPAALTITANDVTKTYGAVLQGGPGSTTFTSTGLQNGESISSVSVGYGTAGAASAHVGTCRGCVTVAGATGGTFNPFNYSITYAPGNIIVAPAPLTIIADDEIKQYGEPNPILTATYNGLVNGDTPKQLTTLPVISTTATDISTPGSYPITVSGALSPDYTITYVPGTLVVIKSYTVPNAFTPNGDSINDTWHITFLDSYKDCTVSVYNRFGQNVFYANSYGTPWDGTFHGSALPAGVYYYVIDLKNINKLLSGYVTIIR</sequence>
<comment type="caution">
    <text evidence="2">The sequence shown here is derived from an EMBL/GenBank/DDBJ whole genome shotgun (WGS) entry which is preliminary data.</text>
</comment>
<evidence type="ECO:0000259" key="1">
    <source>
        <dbReference type="Pfam" id="PF18676"/>
    </source>
</evidence>
<dbReference type="Pfam" id="PF13585">
    <property type="entry name" value="CHU_C"/>
    <property type="match status" value="1"/>
</dbReference>
<feature type="domain" description="MBG" evidence="1">
    <location>
        <begin position="173"/>
        <end position="254"/>
    </location>
</feature>
<evidence type="ECO:0000313" key="2">
    <source>
        <dbReference type="EMBL" id="GAA4102948.1"/>
    </source>
</evidence>
<accession>A0ABP7X4W6</accession>
<feature type="domain" description="MBG" evidence="1">
    <location>
        <begin position="443"/>
        <end position="517"/>
    </location>
</feature>
<dbReference type="NCBIfam" id="TIGR04131">
    <property type="entry name" value="Bac_Flav_CTERM"/>
    <property type="match status" value="1"/>
</dbReference>
<feature type="domain" description="MBG" evidence="1">
    <location>
        <begin position="263"/>
        <end position="345"/>
    </location>
</feature>
<gene>
    <name evidence="2" type="ORF">GCM10022392_30240</name>
</gene>
<dbReference type="InterPro" id="IPR026341">
    <property type="entry name" value="T9SS_type_B"/>
</dbReference>
<dbReference type="Pfam" id="PF18676">
    <property type="entry name" value="MBG_2"/>
    <property type="match status" value="4"/>
</dbReference>